<dbReference type="Gene3D" id="1.20.5.1930">
    <property type="match status" value="1"/>
</dbReference>
<dbReference type="PANTHER" id="PTHR24421:SF63">
    <property type="entry name" value="SENSOR HISTIDINE KINASE DESK"/>
    <property type="match status" value="1"/>
</dbReference>
<evidence type="ECO:0000256" key="4">
    <source>
        <dbReference type="SAM" id="Phobius"/>
    </source>
</evidence>
<feature type="domain" description="Signal transduction histidine kinase subgroup 3 dimerisation and phosphoacceptor" evidence="5">
    <location>
        <begin position="191"/>
        <end position="257"/>
    </location>
</feature>
<feature type="transmembrane region" description="Helical" evidence="4">
    <location>
        <begin position="18"/>
        <end position="37"/>
    </location>
</feature>
<dbReference type="GO" id="GO:0046983">
    <property type="term" value="F:protein dimerization activity"/>
    <property type="evidence" value="ECO:0007669"/>
    <property type="project" value="InterPro"/>
</dbReference>
<keyword evidence="7" id="KW-1185">Reference proteome</keyword>
<reference evidence="6" key="1">
    <citation type="submission" date="2021-01" db="EMBL/GenBank/DDBJ databases">
        <title>Whole genome shotgun sequence of Spirilliplanes yamanashiensis NBRC 15828.</title>
        <authorList>
            <person name="Komaki H."/>
            <person name="Tamura T."/>
        </authorList>
    </citation>
    <scope>NUCLEOTIDE SEQUENCE</scope>
    <source>
        <strain evidence="6">NBRC 15828</strain>
    </source>
</reference>
<keyword evidence="3" id="KW-0902">Two-component regulatory system</keyword>
<dbReference type="RefSeq" id="WP_203940488.1">
    <property type="nucleotide sequence ID" value="NZ_BAAAGJ010000011.1"/>
</dbReference>
<organism evidence="6 7">
    <name type="scientific">Spirilliplanes yamanashiensis</name>
    <dbReference type="NCBI Taxonomy" id="42233"/>
    <lineage>
        <taxon>Bacteria</taxon>
        <taxon>Bacillati</taxon>
        <taxon>Actinomycetota</taxon>
        <taxon>Actinomycetes</taxon>
        <taxon>Micromonosporales</taxon>
        <taxon>Micromonosporaceae</taxon>
        <taxon>Spirilliplanes</taxon>
    </lineage>
</organism>
<comment type="caution">
    <text evidence="6">The sequence shown here is derived from an EMBL/GenBank/DDBJ whole genome shotgun (WGS) entry which is preliminary data.</text>
</comment>
<keyword evidence="1" id="KW-0808">Transferase</keyword>
<name>A0A8J3YAV9_9ACTN</name>
<proteinExistence type="predicted"/>
<feature type="transmembrane region" description="Helical" evidence="4">
    <location>
        <begin position="49"/>
        <end position="70"/>
    </location>
</feature>
<evidence type="ECO:0000313" key="7">
    <source>
        <dbReference type="Proteomes" id="UP000652013"/>
    </source>
</evidence>
<dbReference type="Pfam" id="PF07730">
    <property type="entry name" value="HisKA_3"/>
    <property type="match status" value="1"/>
</dbReference>
<keyword evidence="4" id="KW-1133">Transmembrane helix</keyword>
<keyword evidence="4" id="KW-0812">Transmembrane</keyword>
<keyword evidence="2" id="KW-0418">Kinase</keyword>
<dbReference type="EMBL" id="BOOY01000032">
    <property type="protein sequence ID" value="GIJ05286.1"/>
    <property type="molecule type" value="Genomic_DNA"/>
</dbReference>
<dbReference type="Proteomes" id="UP000652013">
    <property type="component" value="Unassembled WGS sequence"/>
</dbReference>
<dbReference type="InterPro" id="IPR050482">
    <property type="entry name" value="Sensor_HK_TwoCompSys"/>
</dbReference>
<dbReference type="InterPro" id="IPR011712">
    <property type="entry name" value="Sig_transdc_His_kin_sub3_dim/P"/>
</dbReference>
<dbReference type="AlphaFoldDB" id="A0A8J3YAV9"/>
<keyword evidence="4" id="KW-0472">Membrane</keyword>
<evidence type="ECO:0000256" key="1">
    <source>
        <dbReference type="ARBA" id="ARBA00022679"/>
    </source>
</evidence>
<protein>
    <recommendedName>
        <fullName evidence="5">Signal transduction histidine kinase subgroup 3 dimerisation and phosphoacceptor domain-containing protein</fullName>
    </recommendedName>
</protein>
<dbReference type="GO" id="GO:0016020">
    <property type="term" value="C:membrane"/>
    <property type="evidence" value="ECO:0007669"/>
    <property type="project" value="InterPro"/>
</dbReference>
<sequence length="377" mass="37467">MPTPPGPEPAATPAGLAFLRWLTAGTLAGTAVLAAALTLGDLPRRQVPLGAAVVAAAGLSAAVLLAAVLAPARPGWFRWALPPAGAAALGACAAGQAGGGQLWPWVALPALAAAAALTGTDLPRAPLAALAAGVTGAASAAATADWVTGAGAAAATALSLAAIMAQVWVWEVAVGVDRARRAEAASAVTAERNRFAAELHDIQGHSLQVIVLKSELAARLAGTDPDRAAAEMRAVEALARDALRDTRDVVHGYRPVSLAAEIANAVQVLAAAGVRCRTAVAAVPAAHERLLALVVREATTNVLRHSAAADAAITCASTPDGTTLTVTNDAPLDAAAGAGGGGLPGLARRLGDAGGRVRWRREPAGFTVVATLPGEPR</sequence>
<evidence type="ECO:0000256" key="2">
    <source>
        <dbReference type="ARBA" id="ARBA00022777"/>
    </source>
</evidence>
<accession>A0A8J3YAV9</accession>
<dbReference type="Gene3D" id="3.30.565.10">
    <property type="entry name" value="Histidine kinase-like ATPase, C-terminal domain"/>
    <property type="match status" value="1"/>
</dbReference>
<dbReference type="GO" id="GO:0000155">
    <property type="term" value="F:phosphorelay sensor kinase activity"/>
    <property type="evidence" value="ECO:0007669"/>
    <property type="project" value="InterPro"/>
</dbReference>
<evidence type="ECO:0000256" key="3">
    <source>
        <dbReference type="ARBA" id="ARBA00023012"/>
    </source>
</evidence>
<gene>
    <name evidence="6" type="ORF">Sya03_46380</name>
</gene>
<evidence type="ECO:0000313" key="6">
    <source>
        <dbReference type="EMBL" id="GIJ05286.1"/>
    </source>
</evidence>
<dbReference type="InterPro" id="IPR036890">
    <property type="entry name" value="HATPase_C_sf"/>
</dbReference>
<dbReference type="SUPFAM" id="SSF55874">
    <property type="entry name" value="ATPase domain of HSP90 chaperone/DNA topoisomerase II/histidine kinase"/>
    <property type="match status" value="1"/>
</dbReference>
<dbReference type="PANTHER" id="PTHR24421">
    <property type="entry name" value="NITRATE/NITRITE SENSOR PROTEIN NARX-RELATED"/>
    <property type="match status" value="1"/>
</dbReference>
<evidence type="ECO:0000259" key="5">
    <source>
        <dbReference type="Pfam" id="PF07730"/>
    </source>
</evidence>